<proteinExistence type="predicted"/>
<reference evidence="1 2" key="1">
    <citation type="journal article" date="2020" name="ISME J.">
        <title>Comparative genomics reveals insights into cyanobacterial evolution and habitat adaptation.</title>
        <authorList>
            <person name="Chen M.Y."/>
            <person name="Teng W.K."/>
            <person name="Zhao L."/>
            <person name="Hu C.X."/>
            <person name="Zhou Y.K."/>
            <person name="Han B.P."/>
            <person name="Song L.R."/>
            <person name="Shu W.S."/>
        </authorList>
    </citation>
    <scope>NUCLEOTIDE SEQUENCE [LARGE SCALE GENOMIC DNA]</scope>
    <source>
        <strain evidence="1 2">FACHB-248</strain>
    </source>
</reference>
<evidence type="ECO:0000313" key="2">
    <source>
        <dbReference type="Proteomes" id="UP000660380"/>
    </source>
</evidence>
<dbReference type="Proteomes" id="UP000660380">
    <property type="component" value="Unassembled WGS sequence"/>
</dbReference>
<keyword evidence="2" id="KW-1185">Reference proteome</keyword>
<dbReference type="RefSeq" id="WP_186227533.1">
    <property type="nucleotide sequence ID" value="NZ_JACJTA010000110.1"/>
</dbReference>
<name>A0ABR8GZW7_9CYAN</name>
<accession>A0ABR8GZW7</accession>
<sequence length="49" mass="5513">MDRDAINRVYTILVDGGNFKRGKREKEKGKELLPMPNAQCPLPIAQCPT</sequence>
<gene>
    <name evidence="1" type="ORF">H6G81_30895</name>
</gene>
<protein>
    <submittedName>
        <fullName evidence="1">Uncharacterized protein</fullName>
    </submittedName>
</protein>
<comment type="caution">
    <text evidence="1">The sequence shown here is derived from an EMBL/GenBank/DDBJ whole genome shotgun (WGS) entry which is preliminary data.</text>
</comment>
<evidence type="ECO:0000313" key="1">
    <source>
        <dbReference type="EMBL" id="MBD2608809.1"/>
    </source>
</evidence>
<dbReference type="EMBL" id="JACJTA010000110">
    <property type="protein sequence ID" value="MBD2608809.1"/>
    <property type="molecule type" value="Genomic_DNA"/>
</dbReference>
<organism evidence="1 2">
    <name type="scientific">Scytonema hofmannii FACHB-248</name>
    <dbReference type="NCBI Taxonomy" id="1842502"/>
    <lineage>
        <taxon>Bacteria</taxon>
        <taxon>Bacillati</taxon>
        <taxon>Cyanobacteriota</taxon>
        <taxon>Cyanophyceae</taxon>
        <taxon>Nostocales</taxon>
        <taxon>Scytonemataceae</taxon>
        <taxon>Scytonema</taxon>
    </lineage>
</organism>